<dbReference type="SUPFAM" id="SSF51658">
    <property type="entry name" value="Xylose isomerase-like"/>
    <property type="match status" value="1"/>
</dbReference>
<gene>
    <name evidence="2" type="primary">QA4</name>
    <name evidence="2" type="ORF">MFIFM68171_07544</name>
</gene>
<dbReference type="Gene3D" id="3.20.20.150">
    <property type="entry name" value="Divalent-metal-dependent TIM barrel enzymes"/>
    <property type="match status" value="1"/>
</dbReference>
<protein>
    <submittedName>
        <fullName evidence="2">3-dehydroshikimate dehydratase</fullName>
    </submittedName>
</protein>
<dbReference type="InterPro" id="IPR050312">
    <property type="entry name" value="IolE/XylAMocC-like"/>
</dbReference>
<dbReference type="PANTHER" id="PTHR12110:SF21">
    <property type="entry name" value="XYLOSE ISOMERASE-LIKE TIM BARREL DOMAIN-CONTAINING PROTEIN"/>
    <property type="match status" value="1"/>
</dbReference>
<sequence>MPCKLAITSMSLGRCYAGHSFTSKLDAAHEYGYQGIELFHEDLADVAEHLSREVPSPSGPSPSAQIAAARHILRLCRARGIEIVCLQPFSHYDGLLDRSEHERRLEQLQFWIQLAHELDTDLIQIPANFLPADQVTEDLSLIVSDLRKVADMGLQAMPPIRFAYESLCWSTRVDIWERCWEVVRRVDRPNFGMCLDTFNIAGRIYADPTVPSGRTPNAEEAVHRSMARMIEHVDVAKVFYVQVVDAERLREPLVPGHAFYNPEQPARMSWSRNCRLFYGEKDRGAYLPVKEIAWTFFHEIGFEGWVSMELFNRRMADEGPEVPEELARRGAISWAKLVKDMRLRVDVPQSPPVVRISASL</sequence>
<evidence type="ECO:0000259" key="1">
    <source>
        <dbReference type="Pfam" id="PF01261"/>
    </source>
</evidence>
<dbReference type="PANTHER" id="PTHR12110">
    <property type="entry name" value="HYDROXYPYRUVATE ISOMERASE"/>
    <property type="match status" value="1"/>
</dbReference>
<dbReference type="Proteomes" id="UP001628179">
    <property type="component" value="Unassembled WGS sequence"/>
</dbReference>
<dbReference type="GeneID" id="98178287"/>
<reference evidence="2 3" key="1">
    <citation type="submission" date="2024-09" db="EMBL/GenBank/DDBJ databases">
        <title>Itraconazole resistance in Madurella fahalii resulting from another homologue of gene encoding cytochrome P450 14-alpha sterol demethylase (CYP51).</title>
        <authorList>
            <person name="Yoshioka I."/>
            <person name="Fahal A.H."/>
            <person name="Kaneko S."/>
            <person name="Yaguchi T."/>
        </authorList>
    </citation>
    <scope>NUCLEOTIDE SEQUENCE [LARGE SCALE GENOMIC DNA]</scope>
    <source>
        <strain evidence="2 3">IFM 68171</strain>
    </source>
</reference>
<dbReference type="RefSeq" id="XP_070919065.1">
    <property type="nucleotide sequence ID" value="XM_071062964.1"/>
</dbReference>
<proteinExistence type="predicted"/>
<feature type="domain" description="Xylose isomerase-like TIM barrel" evidence="1">
    <location>
        <begin position="25"/>
        <end position="325"/>
    </location>
</feature>
<dbReference type="Pfam" id="PF01261">
    <property type="entry name" value="AP_endonuc_2"/>
    <property type="match status" value="1"/>
</dbReference>
<accession>A0ABQ0GHT9</accession>
<dbReference type="EMBL" id="BAAFSV010000004">
    <property type="protein sequence ID" value="GAB1317334.1"/>
    <property type="molecule type" value="Genomic_DNA"/>
</dbReference>
<dbReference type="InterPro" id="IPR013022">
    <property type="entry name" value="Xyl_isomerase-like_TIM-brl"/>
</dbReference>
<keyword evidence="3" id="KW-1185">Reference proteome</keyword>
<comment type="caution">
    <text evidence="2">The sequence shown here is derived from an EMBL/GenBank/DDBJ whole genome shotgun (WGS) entry which is preliminary data.</text>
</comment>
<organism evidence="2 3">
    <name type="scientific">Madurella fahalii</name>
    <dbReference type="NCBI Taxonomy" id="1157608"/>
    <lineage>
        <taxon>Eukaryota</taxon>
        <taxon>Fungi</taxon>
        <taxon>Dikarya</taxon>
        <taxon>Ascomycota</taxon>
        <taxon>Pezizomycotina</taxon>
        <taxon>Sordariomycetes</taxon>
        <taxon>Sordariomycetidae</taxon>
        <taxon>Sordariales</taxon>
        <taxon>Sordariales incertae sedis</taxon>
        <taxon>Madurella</taxon>
    </lineage>
</organism>
<evidence type="ECO:0000313" key="3">
    <source>
        <dbReference type="Proteomes" id="UP001628179"/>
    </source>
</evidence>
<name>A0ABQ0GHT9_9PEZI</name>
<dbReference type="InterPro" id="IPR036237">
    <property type="entry name" value="Xyl_isomerase-like_sf"/>
</dbReference>
<evidence type="ECO:0000313" key="2">
    <source>
        <dbReference type="EMBL" id="GAB1317334.1"/>
    </source>
</evidence>